<evidence type="ECO:0000259" key="2">
    <source>
        <dbReference type="Pfam" id="PF04059"/>
    </source>
</evidence>
<dbReference type="Gene3D" id="3.30.70.330">
    <property type="match status" value="1"/>
</dbReference>
<dbReference type="SUPFAM" id="SSF54928">
    <property type="entry name" value="RNA-binding domain, RBD"/>
    <property type="match status" value="1"/>
</dbReference>
<dbReference type="InterPro" id="IPR012677">
    <property type="entry name" value="Nucleotide-bd_a/b_plait_sf"/>
</dbReference>
<dbReference type="OrthoDB" id="417481at2759"/>
<proteinExistence type="predicted"/>
<organism evidence="3 4">
    <name type="scientific">Phaseolus angularis</name>
    <name type="common">Azuki bean</name>
    <name type="synonym">Vigna angularis</name>
    <dbReference type="NCBI Taxonomy" id="3914"/>
    <lineage>
        <taxon>Eukaryota</taxon>
        <taxon>Viridiplantae</taxon>
        <taxon>Streptophyta</taxon>
        <taxon>Embryophyta</taxon>
        <taxon>Tracheophyta</taxon>
        <taxon>Spermatophyta</taxon>
        <taxon>Magnoliopsida</taxon>
        <taxon>eudicotyledons</taxon>
        <taxon>Gunneridae</taxon>
        <taxon>Pentapetalae</taxon>
        <taxon>rosids</taxon>
        <taxon>fabids</taxon>
        <taxon>Fabales</taxon>
        <taxon>Fabaceae</taxon>
        <taxon>Papilionoideae</taxon>
        <taxon>50 kb inversion clade</taxon>
        <taxon>NPAAA clade</taxon>
        <taxon>indigoferoid/millettioid clade</taxon>
        <taxon>Phaseoleae</taxon>
        <taxon>Vigna</taxon>
    </lineage>
</organism>
<dbReference type="Gramene" id="KOM50936">
    <property type="protein sequence ID" value="KOM50936"/>
    <property type="gene ID" value="LR48_Vigan08g176300"/>
</dbReference>
<gene>
    <name evidence="3" type="ORF">LR48_Vigan08g176300</name>
</gene>
<accession>A0A0L9V797</accession>
<dbReference type="AlphaFoldDB" id="A0A0L9V797"/>
<reference evidence="4" key="1">
    <citation type="journal article" date="2015" name="Proc. Natl. Acad. Sci. U.S.A.">
        <title>Genome sequencing of adzuki bean (Vigna angularis) provides insight into high starch and low fat accumulation and domestication.</title>
        <authorList>
            <person name="Yang K."/>
            <person name="Tian Z."/>
            <person name="Chen C."/>
            <person name="Luo L."/>
            <person name="Zhao B."/>
            <person name="Wang Z."/>
            <person name="Yu L."/>
            <person name="Li Y."/>
            <person name="Sun Y."/>
            <person name="Li W."/>
            <person name="Chen Y."/>
            <person name="Li Y."/>
            <person name="Zhang Y."/>
            <person name="Ai D."/>
            <person name="Zhao J."/>
            <person name="Shang C."/>
            <person name="Ma Y."/>
            <person name="Wu B."/>
            <person name="Wang M."/>
            <person name="Gao L."/>
            <person name="Sun D."/>
            <person name="Zhang P."/>
            <person name="Guo F."/>
            <person name="Wang W."/>
            <person name="Li Y."/>
            <person name="Wang J."/>
            <person name="Varshney R.K."/>
            <person name="Wang J."/>
            <person name="Ling H.Q."/>
            <person name="Wan P."/>
        </authorList>
    </citation>
    <scope>NUCLEOTIDE SEQUENCE</scope>
    <source>
        <strain evidence="4">cv. Jingnong 6</strain>
    </source>
</reference>
<dbReference type="Pfam" id="PF04059">
    <property type="entry name" value="RRM_2"/>
    <property type="match status" value="1"/>
</dbReference>
<name>A0A0L9V797_PHAAN</name>
<evidence type="ECO:0000313" key="3">
    <source>
        <dbReference type="EMBL" id="KOM50936.1"/>
    </source>
</evidence>
<protein>
    <recommendedName>
        <fullName evidence="2">Mei2-like C-terminal RNA recognition motif domain-containing protein</fullName>
    </recommendedName>
</protein>
<dbReference type="Proteomes" id="UP000053144">
    <property type="component" value="Chromosome 8"/>
</dbReference>
<sequence length="339" mass="39343">MVSLNPEAPEFFPTHAMKLHKKEQPFTCPNFPTSFYYVVSSLPSRELHPYVYYSTTTLPPPSITIPLAPQSEPFCIHGMKKGPNPVNQKKDEVVVDEDLKRGSKGLVQKQMFKSYISHRTMNGQSSEGTRMKTYVPRKKGEQKGQHKSFDFSRNGNITKHPDEQYCWRGYPKKKRCFRLLPIRVEKNETTVMIRNIPSKYNRDMLVEFLDSHCMKVNLRDKEKGEEACSLAFDFVYLPIDFKTGMNKGYAFVNFTKTQAAWKFLLTASNMKWDLFQSHKIREVFSARLQGKERLEKHFETMSFPCESEDVLPVCFNPPRDGVIKGKQITCGKLLKREQV</sequence>
<evidence type="ECO:0000256" key="1">
    <source>
        <dbReference type="SAM" id="MobiDB-lite"/>
    </source>
</evidence>
<dbReference type="OMA" id="SRELHPY"/>
<feature type="region of interest" description="Disordered" evidence="1">
    <location>
        <begin position="135"/>
        <end position="154"/>
    </location>
</feature>
<dbReference type="InterPro" id="IPR007201">
    <property type="entry name" value="Mei2-like_Rrm_C"/>
</dbReference>
<evidence type="ECO:0000313" key="4">
    <source>
        <dbReference type="Proteomes" id="UP000053144"/>
    </source>
</evidence>
<dbReference type="InterPro" id="IPR035979">
    <property type="entry name" value="RBD_domain_sf"/>
</dbReference>
<dbReference type="KEGG" id="var:108339470"/>
<dbReference type="EMBL" id="CM003378">
    <property type="protein sequence ID" value="KOM50936.1"/>
    <property type="molecule type" value="Genomic_DNA"/>
</dbReference>
<feature type="compositionally biased region" description="Basic and acidic residues" evidence="1">
    <location>
        <begin position="138"/>
        <end position="150"/>
    </location>
</feature>
<dbReference type="GO" id="GO:0003676">
    <property type="term" value="F:nucleic acid binding"/>
    <property type="evidence" value="ECO:0007669"/>
    <property type="project" value="InterPro"/>
</dbReference>
<feature type="domain" description="Mei2-like C-terminal RNA recognition motif" evidence="2">
    <location>
        <begin position="189"/>
        <end position="298"/>
    </location>
</feature>
<dbReference type="STRING" id="3914.A0A0L9V797"/>